<evidence type="ECO:0000313" key="4">
    <source>
        <dbReference type="EMBL" id="KAK3052159.1"/>
    </source>
</evidence>
<feature type="signal peptide" evidence="2">
    <location>
        <begin position="1"/>
        <end position="19"/>
    </location>
</feature>
<organism evidence="4 5">
    <name type="scientific">Extremus antarcticus</name>
    <dbReference type="NCBI Taxonomy" id="702011"/>
    <lineage>
        <taxon>Eukaryota</taxon>
        <taxon>Fungi</taxon>
        <taxon>Dikarya</taxon>
        <taxon>Ascomycota</taxon>
        <taxon>Pezizomycotina</taxon>
        <taxon>Dothideomycetes</taxon>
        <taxon>Dothideomycetidae</taxon>
        <taxon>Mycosphaerellales</taxon>
        <taxon>Extremaceae</taxon>
        <taxon>Extremus</taxon>
    </lineage>
</organism>
<dbReference type="AlphaFoldDB" id="A0AAJ0DLG6"/>
<keyword evidence="2" id="KW-0732">Signal</keyword>
<accession>A0AAJ0DLG6</accession>
<feature type="domain" description="NTF2-like" evidence="3">
    <location>
        <begin position="116"/>
        <end position="266"/>
    </location>
</feature>
<gene>
    <name evidence="4" type="ORF">LTR09_006751</name>
</gene>
<feature type="compositionally biased region" description="Pro residues" evidence="1">
    <location>
        <begin position="48"/>
        <end position="60"/>
    </location>
</feature>
<evidence type="ECO:0000259" key="3">
    <source>
        <dbReference type="Pfam" id="PF26534"/>
    </source>
</evidence>
<sequence>MYISTSLIAAAAFTASAIALTEYPAPAGTGSQSTYQPQPTGYTWSSPPSAPSPPSDPSQPGPHGWEHQPGSYPGGTPPTHGWEHQPGAYPGGPISGYPGGPAPGAQCPGTEPGKYCLSDSDAEEAADIFRELIQNYNDEIALAALTEDFIDYSSAVNIIRNGGDGEPFEVEKPTFVGREEFMAAQGSQPEIPFKKLQRFHGCDSVSMRWLTRRSANGQETETARIPVVGNVIIETVQSSPGDKFNFRIKTLFSEFNAAAWLVNLGVFTPENGTEGAAGEKRSLLANLRGPMI</sequence>
<evidence type="ECO:0000313" key="5">
    <source>
        <dbReference type="Proteomes" id="UP001271007"/>
    </source>
</evidence>
<evidence type="ECO:0000256" key="1">
    <source>
        <dbReference type="SAM" id="MobiDB-lite"/>
    </source>
</evidence>
<feature type="region of interest" description="Disordered" evidence="1">
    <location>
        <begin position="26"/>
        <end position="114"/>
    </location>
</feature>
<dbReference type="InterPro" id="IPR058645">
    <property type="entry name" value="NTF2-like_dom_7"/>
</dbReference>
<proteinExistence type="predicted"/>
<protein>
    <recommendedName>
        <fullName evidence="3">NTF2-like domain-containing protein</fullName>
    </recommendedName>
</protein>
<evidence type="ECO:0000256" key="2">
    <source>
        <dbReference type="SAM" id="SignalP"/>
    </source>
</evidence>
<dbReference type="Pfam" id="PF26534">
    <property type="entry name" value="NTF2_7"/>
    <property type="match status" value="1"/>
</dbReference>
<feature type="compositionally biased region" description="Gly residues" evidence="1">
    <location>
        <begin position="89"/>
        <end position="99"/>
    </location>
</feature>
<keyword evidence="5" id="KW-1185">Reference proteome</keyword>
<name>A0AAJ0DLG6_9PEZI</name>
<dbReference type="EMBL" id="JAWDJX010000022">
    <property type="protein sequence ID" value="KAK3052159.1"/>
    <property type="molecule type" value="Genomic_DNA"/>
</dbReference>
<feature type="compositionally biased region" description="Polar residues" evidence="1">
    <location>
        <begin position="29"/>
        <end position="44"/>
    </location>
</feature>
<feature type="chain" id="PRO_5042558188" description="NTF2-like domain-containing protein" evidence="2">
    <location>
        <begin position="20"/>
        <end position="292"/>
    </location>
</feature>
<comment type="caution">
    <text evidence="4">The sequence shown here is derived from an EMBL/GenBank/DDBJ whole genome shotgun (WGS) entry which is preliminary data.</text>
</comment>
<dbReference type="Proteomes" id="UP001271007">
    <property type="component" value="Unassembled WGS sequence"/>
</dbReference>
<reference evidence="4" key="1">
    <citation type="submission" date="2023-04" db="EMBL/GenBank/DDBJ databases">
        <title>Black Yeasts Isolated from many extreme environments.</title>
        <authorList>
            <person name="Coleine C."/>
            <person name="Stajich J.E."/>
            <person name="Selbmann L."/>
        </authorList>
    </citation>
    <scope>NUCLEOTIDE SEQUENCE</scope>
    <source>
        <strain evidence="4">CCFEE 5312</strain>
    </source>
</reference>